<keyword evidence="3" id="KW-0804">Transcription</keyword>
<feature type="repeat" description="WD" evidence="7">
    <location>
        <begin position="156"/>
        <end position="191"/>
    </location>
</feature>
<accession>A0ABQ8EZT0</accession>
<evidence type="ECO:0000256" key="7">
    <source>
        <dbReference type="PROSITE-ProRule" id="PRU00221"/>
    </source>
</evidence>
<feature type="repeat" description="WD" evidence="7">
    <location>
        <begin position="305"/>
        <end position="334"/>
    </location>
</feature>
<comment type="similarity">
    <text evidence="2">Belongs to the WD repeat SWD2 family.</text>
</comment>
<dbReference type="EMBL" id="JAFCIX010000469">
    <property type="protein sequence ID" value="KAH6589267.1"/>
    <property type="molecule type" value="Genomic_DNA"/>
</dbReference>
<dbReference type="InterPro" id="IPR001680">
    <property type="entry name" value="WD40_rpt"/>
</dbReference>
<dbReference type="PROSITE" id="PS00678">
    <property type="entry name" value="WD_REPEATS_1"/>
    <property type="match status" value="1"/>
</dbReference>
<dbReference type="PROSITE" id="PS50082">
    <property type="entry name" value="WD_REPEATS_2"/>
    <property type="match status" value="3"/>
</dbReference>
<evidence type="ECO:0008006" key="11">
    <source>
        <dbReference type="Google" id="ProtNLM"/>
    </source>
</evidence>
<dbReference type="InterPro" id="IPR020472">
    <property type="entry name" value="WD40_PAC1"/>
</dbReference>
<evidence type="ECO:0000256" key="4">
    <source>
        <dbReference type="ARBA" id="ARBA00022574"/>
    </source>
</evidence>
<keyword evidence="3" id="KW-0806">Transcription termination</keyword>
<dbReference type="Gene3D" id="2.130.10.10">
    <property type="entry name" value="YVTN repeat-like/Quinoprotein amine dehydrogenase"/>
    <property type="match status" value="1"/>
</dbReference>
<evidence type="ECO:0000256" key="5">
    <source>
        <dbReference type="ARBA" id="ARBA00022737"/>
    </source>
</evidence>
<comment type="subcellular location">
    <subcellularLocation>
        <location evidence="1">Nucleus</location>
    </subcellularLocation>
</comment>
<dbReference type="InterPro" id="IPR019775">
    <property type="entry name" value="WD40_repeat_CS"/>
</dbReference>
<feature type="compositionally biased region" description="Basic and acidic residues" evidence="8">
    <location>
        <begin position="15"/>
        <end position="40"/>
    </location>
</feature>
<organism evidence="9 10">
    <name type="scientific">Batrachochytrium salamandrivorans</name>
    <dbReference type="NCBI Taxonomy" id="1357716"/>
    <lineage>
        <taxon>Eukaryota</taxon>
        <taxon>Fungi</taxon>
        <taxon>Fungi incertae sedis</taxon>
        <taxon>Chytridiomycota</taxon>
        <taxon>Chytridiomycota incertae sedis</taxon>
        <taxon>Chytridiomycetes</taxon>
        <taxon>Rhizophydiales</taxon>
        <taxon>Rhizophydiales incertae sedis</taxon>
        <taxon>Batrachochytrium</taxon>
    </lineage>
</organism>
<sequence length="382" mass="43160">MYSSSQSNGARQVRTLRDFDVDRSRGRDREREREREREPDPTSSRSHPSLTESAELSSELLSTFQVAKVFKDNTRHITSIDFDGDGYSCITASEDESLRIYDVRSGKLRNTVYSKKYGCALARFTHRSTNIIYASTKEDDALRYMSFHDNKYIRYFKGHKKRVVALVMSPQDDSILSASLDDTVRFWDLRSPNCQGLMHTDGGNPCLAFDQGGYIFAVGLGSSKILLYDIKEYYKGPFNTFTIKDPIVGDYLAEWSHMSFSNDGKLILISTKSNVLYIVDAYVGCIKHRLVGNMNQMGMAFEACFSPDSAFVICGSQDGKIHSWDVETGSHLQVLEWHREPPKVVAFNPKHLMFASADTNLAFWIPPMPSVSASGSFDAARR</sequence>
<keyword evidence="3" id="KW-0805">Transcription regulation</keyword>
<evidence type="ECO:0000313" key="9">
    <source>
        <dbReference type="EMBL" id="KAH6589267.1"/>
    </source>
</evidence>
<feature type="compositionally biased region" description="Low complexity" evidence="8">
    <location>
        <begin position="41"/>
        <end position="52"/>
    </location>
</feature>
<keyword evidence="5" id="KW-0677">Repeat</keyword>
<reference evidence="9 10" key="1">
    <citation type="submission" date="2021-02" db="EMBL/GenBank/DDBJ databases">
        <title>Variation within the Batrachochytrium salamandrivorans European outbreak.</title>
        <authorList>
            <person name="Kelly M."/>
            <person name="Pasmans F."/>
            <person name="Shea T.P."/>
            <person name="Munoz J.F."/>
            <person name="Carranza S."/>
            <person name="Cuomo C.A."/>
            <person name="Martel A."/>
        </authorList>
    </citation>
    <scope>NUCLEOTIDE SEQUENCE [LARGE SCALE GENOMIC DNA]</scope>
    <source>
        <strain evidence="9 10">AMFP18/2</strain>
    </source>
</reference>
<dbReference type="PROSITE" id="PS50294">
    <property type="entry name" value="WD_REPEATS_REGION"/>
    <property type="match status" value="1"/>
</dbReference>
<dbReference type="SMART" id="SM00320">
    <property type="entry name" value="WD40"/>
    <property type="match status" value="6"/>
</dbReference>
<dbReference type="PANTHER" id="PTHR19861">
    <property type="entry name" value="WD40 REPEAT PROTEIN SWD2"/>
    <property type="match status" value="1"/>
</dbReference>
<feature type="compositionally biased region" description="Polar residues" evidence="8">
    <location>
        <begin position="1"/>
        <end position="10"/>
    </location>
</feature>
<dbReference type="InterPro" id="IPR015943">
    <property type="entry name" value="WD40/YVTN_repeat-like_dom_sf"/>
</dbReference>
<feature type="region of interest" description="Disordered" evidence="8">
    <location>
        <begin position="1"/>
        <end position="52"/>
    </location>
</feature>
<protein>
    <recommendedName>
        <fullName evidence="11">Anaphase-promoting complex subunit 4 WD40 domain-containing protein</fullName>
    </recommendedName>
</protein>
<dbReference type="PRINTS" id="PR00320">
    <property type="entry name" value="GPROTEINBRPT"/>
</dbReference>
<evidence type="ECO:0000256" key="8">
    <source>
        <dbReference type="SAM" id="MobiDB-lite"/>
    </source>
</evidence>
<evidence type="ECO:0000313" key="10">
    <source>
        <dbReference type="Proteomes" id="UP001648503"/>
    </source>
</evidence>
<dbReference type="InterPro" id="IPR037867">
    <property type="entry name" value="Swd2/WDR82"/>
</dbReference>
<evidence type="ECO:0000256" key="1">
    <source>
        <dbReference type="ARBA" id="ARBA00004123"/>
    </source>
</evidence>
<gene>
    <name evidence="9" type="ORF">BASA50_010142</name>
</gene>
<name>A0ABQ8EZT0_9FUNG</name>
<keyword evidence="4 7" id="KW-0853">WD repeat</keyword>
<dbReference type="PANTHER" id="PTHR19861:SF0">
    <property type="entry name" value="WD REPEAT-CONTAINING PROTEIN 82"/>
    <property type="match status" value="1"/>
</dbReference>
<comment type="caution">
    <text evidence="9">The sequence shown here is derived from an EMBL/GenBank/DDBJ whole genome shotgun (WGS) entry which is preliminary data.</text>
</comment>
<keyword evidence="10" id="KW-1185">Reference proteome</keyword>
<dbReference type="SUPFAM" id="SSF50978">
    <property type="entry name" value="WD40 repeat-like"/>
    <property type="match status" value="1"/>
</dbReference>
<dbReference type="Pfam" id="PF00400">
    <property type="entry name" value="WD40"/>
    <property type="match status" value="3"/>
</dbReference>
<evidence type="ECO:0000256" key="6">
    <source>
        <dbReference type="ARBA" id="ARBA00023242"/>
    </source>
</evidence>
<evidence type="ECO:0000256" key="2">
    <source>
        <dbReference type="ARBA" id="ARBA00005616"/>
    </source>
</evidence>
<dbReference type="InterPro" id="IPR036322">
    <property type="entry name" value="WD40_repeat_dom_sf"/>
</dbReference>
<proteinExistence type="inferred from homology"/>
<feature type="repeat" description="WD" evidence="7">
    <location>
        <begin position="70"/>
        <end position="111"/>
    </location>
</feature>
<dbReference type="Proteomes" id="UP001648503">
    <property type="component" value="Unassembled WGS sequence"/>
</dbReference>
<evidence type="ECO:0000256" key="3">
    <source>
        <dbReference type="ARBA" id="ARBA00022472"/>
    </source>
</evidence>
<keyword evidence="6" id="KW-0539">Nucleus</keyword>